<organism evidence="3 4">
    <name type="scientific">Granulibacter bethesdensis</name>
    <dbReference type="NCBI Taxonomy" id="364410"/>
    <lineage>
        <taxon>Bacteria</taxon>
        <taxon>Pseudomonadati</taxon>
        <taxon>Pseudomonadota</taxon>
        <taxon>Alphaproteobacteria</taxon>
        <taxon>Acetobacterales</taxon>
        <taxon>Acetobacteraceae</taxon>
        <taxon>Granulibacter</taxon>
    </lineage>
</organism>
<protein>
    <submittedName>
        <fullName evidence="3">Uncharacterized protein</fullName>
    </submittedName>
</protein>
<keyword evidence="2" id="KW-0812">Transmembrane</keyword>
<feature type="region of interest" description="Disordered" evidence="1">
    <location>
        <begin position="217"/>
        <end position="242"/>
    </location>
</feature>
<feature type="transmembrane region" description="Helical" evidence="2">
    <location>
        <begin position="264"/>
        <end position="284"/>
    </location>
</feature>
<feature type="transmembrane region" description="Helical" evidence="2">
    <location>
        <begin position="165"/>
        <end position="187"/>
    </location>
</feature>
<dbReference type="EMBL" id="CP003181">
    <property type="protein sequence ID" value="AHJ62106.1"/>
    <property type="molecule type" value="Genomic_DNA"/>
</dbReference>
<evidence type="ECO:0000313" key="3">
    <source>
        <dbReference type="EMBL" id="AHJ62106.1"/>
    </source>
</evidence>
<proteinExistence type="predicted"/>
<name>A0AAN0RC14_9PROT</name>
<reference evidence="4" key="1">
    <citation type="submission" date="2012-06" db="EMBL/GenBank/DDBJ databases">
        <title>Genome analysis of multiple Granulibacter bethesdensis isolates demonstrates substantial genome diversity.</title>
        <authorList>
            <person name="Greenberg D.E."/>
            <person name="Porcella S.F."/>
            <person name="Zarember K."/>
            <person name="Zelazny A.M."/>
            <person name="Bruno D."/>
            <person name="Martens C."/>
            <person name="Barbian K.D."/>
            <person name="Jaske E."/>
            <person name="Holland S.M."/>
        </authorList>
    </citation>
    <scope>NUCLEOTIDE SEQUENCE [LARGE SCALE GENOMIC DNA]</scope>
    <source>
        <strain evidence="4">CGDNIH3</strain>
    </source>
</reference>
<dbReference type="AlphaFoldDB" id="A0AAN0RC14"/>
<dbReference type="KEGG" id="gbc:GbCGDNIH3_0340"/>
<accession>A0AAN0RC14</accession>
<feature type="transmembrane region" description="Helical" evidence="2">
    <location>
        <begin position="296"/>
        <end position="315"/>
    </location>
</feature>
<evidence type="ECO:0000256" key="2">
    <source>
        <dbReference type="SAM" id="Phobius"/>
    </source>
</evidence>
<feature type="transmembrane region" description="Helical" evidence="2">
    <location>
        <begin position="115"/>
        <end position="131"/>
    </location>
</feature>
<keyword evidence="2" id="KW-0472">Membrane</keyword>
<feature type="transmembrane region" description="Helical" evidence="2">
    <location>
        <begin position="137"/>
        <end position="158"/>
    </location>
</feature>
<feature type="transmembrane region" description="Helical" evidence="2">
    <location>
        <begin position="327"/>
        <end position="349"/>
    </location>
</feature>
<keyword evidence="2" id="KW-1133">Transmembrane helix</keyword>
<gene>
    <name evidence="3" type="ORF">GbCGDNIH3_0340</name>
</gene>
<feature type="transmembrane region" description="Helical" evidence="2">
    <location>
        <begin position="46"/>
        <end position="63"/>
    </location>
</feature>
<evidence type="ECO:0000313" key="4">
    <source>
        <dbReference type="Proteomes" id="UP000019438"/>
    </source>
</evidence>
<feature type="transmembrane region" description="Helical" evidence="2">
    <location>
        <begin position="15"/>
        <end position="34"/>
    </location>
</feature>
<feature type="transmembrane region" description="Helical" evidence="2">
    <location>
        <begin position="75"/>
        <end position="95"/>
    </location>
</feature>
<sequence length="350" mass="36260">MAIAASQPPGLLQTIPGGPVPYALVLAALIPWLLRRGAAWSGLNGLATIRGGAAMLAGWLLLAPAPMPSYAGGKAVSLFESLLLLAVVSTLLLPWRLPSFLSRAVTAVSTGKSRVPIMSCVFLLLAAGWWLTRVTGMPVGIARWVTFALAGTGGVLLLDGSMRQSVAGLLTAAACLALTLDACRVTSPVGLRWSGLAWVVAAAALGTWFAGGRRERPAGVKRPAAGKKTSNASRSTGKKLVQTKPPALSLGADRVEQADHPLRPLQYAAATLILAVALVALHPGGASVAPLSRTGYAAGLIWLPPWIGLSLYNRFQRRGRLLKPEPVAVTMAVLLTALATYSAAALAGLR</sequence>
<evidence type="ECO:0000256" key="1">
    <source>
        <dbReference type="SAM" id="MobiDB-lite"/>
    </source>
</evidence>
<dbReference type="Proteomes" id="UP000019438">
    <property type="component" value="Chromosome"/>
</dbReference>
<feature type="transmembrane region" description="Helical" evidence="2">
    <location>
        <begin position="193"/>
        <end position="212"/>
    </location>
</feature>
<dbReference type="RefSeq" id="WP_025285904.1">
    <property type="nucleotide sequence ID" value="NZ_CP003181.2"/>
</dbReference>